<accession>A0A9D1M5X6</accession>
<sequence>MKEKINDIAEALTLAVSLKTGTVSELKELVCQDVLDKLVEWKWIRLGKDDWRLTSTGLRQSAFYRKPTEKEKELGKLFRELGR</sequence>
<evidence type="ECO:0000313" key="2">
    <source>
        <dbReference type="Proteomes" id="UP000824107"/>
    </source>
</evidence>
<dbReference type="EMBL" id="DVNC01000059">
    <property type="protein sequence ID" value="HIU54132.1"/>
    <property type="molecule type" value="Genomic_DNA"/>
</dbReference>
<protein>
    <submittedName>
        <fullName evidence="1">Uncharacterized protein</fullName>
    </submittedName>
</protein>
<reference evidence="1" key="1">
    <citation type="submission" date="2020-10" db="EMBL/GenBank/DDBJ databases">
        <authorList>
            <person name="Gilroy R."/>
        </authorList>
    </citation>
    <scope>NUCLEOTIDE SEQUENCE</scope>
    <source>
        <strain evidence="1">ChiW3-316</strain>
    </source>
</reference>
<proteinExistence type="predicted"/>
<evidence type="ECO:0000313" key="1">
    <source>
        <dbReference type="EMBL" id="HIU54132.1"/>
    </source>
</evidence>
<reference evidence="1" key="2">
    <citation type="journal article" date="2021" name="PeerJ">
        <title>Extensive microbial diversity within the chicken gut microbiome revealed by metagenomics and culture.</title>
        <authorList>
            <person name="Gilroy R."/>
            <person name="Ravi A."/>
            <person name="Getino M."/>
            <person name="Pursley I."/>
            <person name="Horton D.L."/>
            <person name="Alikhan N.F."/>
            <person name="Baker D."/>
            <person name="Gharbi K."/>
            <person name="Hall N."/>
            <person name="Watson M."/>
            <person name="Adriaenssens E.M."/>
            <person name="Foster-Nyarko E."/>
            <person name="Jarju S."/>
            <person name="Secka A."/>
            <person name="Antonio M."/>
            <person name="Oren A."/>
            <person name="Chaudhuri R.R."/>
            <person name="La Ragione R."/>
            <person name="Hildebrand F."/>
            <person name="Pallen M.J."/>
        </authorList>
    </citation>
    <scope>NUCLEOTIDE SEQUENCE</scope>
    <source>
        <strain evidence="1">ChiW3-316</strain>
    </source>
</reference>
<comment type="caution">
    <text evidence="1">The sequence shown here is derived from an EMBL/GenBank/DDBJ whole genome shotgun (WGS) entry which is preliminary data.</text>
</comment>
<name>A0A9D1M5X6_9PROT</name>
<dbReference type="Proteomes" id="UP000824107">
    <property type="component" value="Unassembled WGS sequence"/>
</dbReference>
<organism evidence="1 2">
    <name type="scientific">Candidatus Scatocola faecipullorum</name>
    <dbReference type="NCBI Taxonomy" id="2840917"/>
    <lineage>
        <taxon>Bacteria</taxon>
        <taxon>Pseudomonadati</taxon>
        <taxon>Pseudomonadota</taxon>
        <taxon>Alphaproteobacteria</taxon>
        <taxon>Rhodospirillales</taxon>
        <taxon>Rhodospirillaceae</taxon>
        <taxon>Rhodospirillaceae incertae sedis</taxon>
        <taxon>Candidatus Scatocola</taxon>
    </lineage>
</organism>
<dbReference type="AlphaFoldDB" id="A0A9D1M5X6"/>
<gene>
    <name evidence="1" type="ORF">IAD20_08655</name>
</gene>